<reference evidence="3" key="1">
    <citation type="journal article" date="2010" name="Science">
        <title>Plasticity of animal genome architecture unmasked by rapid evolution of a pelagic tunicate.</title>
        <authorList>
            <person name="Denoeud F."/>
            <person name="Henriet S."/>
            <person name="Mungpakdee S."/>
            <person name="Aury J.M."/>
            <person name="Da Silva C."/>
            <person name="Brinkmann H."/>
            <person name="Mikhaleva J."/>
            <person name="Olsen L.C."/>
            <person name="Jubin C."/>
            <person name="Canestro C."/>
            <person name="Bouquet J.M."/>
            <person name="Danks G."/>
            <person name="Poulain J."/>
            <person name="Campsteijn C."/>
            <person name="Adamski M."/>
            <person name="Cross I."/>
            <person name="Yadetie F."/>
            <person name="Muffato M."/>
            <person name="Louis A."/>
            <person name="Butcher S."/>
            <person name="Tsagkogeorga G."/>
            <person name="Konrad A."/>
            <person name="Singh S."/>
            <person name="Jensen M.F."/>
            <person name="Cong E.H."/>
            <person name="Eikeseth-Otteraa H."/>
            <person name="Noel B."/>
            <person name="Anthouard V."/>
            <person name="Porcel B.M."/>
            <person name="Kachouri-Lafond R."/>
            <person name="Nishino A."/>
            <person name="Ugolini M."/>
            <person name="Chourrout P."/>
            <person name="Nishida H."/>
            <person name="Aasland R."/>
            <person name="Huzurbazar S."/>
            <person name="Westhof E."/>
            <person name="Delsuc F."/>
            <person name="Lehrach H."/>
            <person name="Reinhardt R."/>
            <person name="Weissenbach J."/>
            <person name="Roy S.W."/>
            <person name="Artiguenave F."/>
            <person name="Postlethwait J.H."/>
            <person name="Manak J.R."/>
            <person name="Thompson E.M."/>
            <person name="Jaillon O."/>
            <person name="Du Pasquier L."/>
            <person name="Boudinot P."/>
            <person name="Liberles D.A."/>
            <person name="Volff J.N."/>
            <person name="Philippe H."/>
            <person name="Lenhard B."/>
            <person name="Roest Crollius H."/>
            <person name="Wincker P."/>
            <person name="Chourrout D."/>
        </authorList>
    </citation>
    <scope>NUCLEOTIDE SEQUENCE [LARGE SCALE GENOMIC DNA]</scope>
</reference>
<proteinExistence type="predicted"/>
<dbReference type="AlphaFoldDB" id="E4Y878"/>
<dbReference type="Gene3D" id="1.10.3970.10">
    <property type="entry name" value="BSD domain"/>
    <property type="match status" value="1"/>
</dbReference>
<feature type="compositionally biased region" description="Basic and acidic residues" evidence="1">
    <location>
        <begin position="42"/>
        <end position="62"/>
    </location>
</feature>
<dbReference type="GO" id="GO:0005634">
    <property type="term" value="C:nucleus"/>
    <property type="evidence" value="ECO:0007669"/>
    <property type="project" value="TreeGrafter"/>
</dbReference>
<feature type="compositionally biased region" description="Acidic residues" evidence="1">
    <location>
        <begin position="320"/>
        <end position="336"/>
    </location>
</feature>
<dbReference type="PANTHER" id="PTHR16019:SF6">
    <property type="entry name" value="SYNAPSE-ASSOCIATED PROTEIN 1"/>
    <property type="match status" value="1"/>
</dbReference>
<feature type="region of interest" description="Disordered" evidence="1">
    <location>
        <begin position="320"/>
        <end position="355"/>
    </location>
</feature>
<feature type="domain" description="BSD" evidence="2">
    <location>
        <begin position="203"/>
        <end position="255"/>
    </location>
</feature>
<dbReference type="PROSITE" id="PS50858">
    <property type="entry name" value="BSD"/>
    <property type="match status" value="1"/>
</dbReference>
<sequence length="355" mass="39648">MFSSFSGNLSGVSNWISESSKQAADAVSKGVTDLNSGITGMMKEEDKEKSTENKASEDKPVEDQPQAQKPSEAGESDGKKSQDSTEDKLKEVSAKLMSDVSSVWGQALAFGKTAIEKVEQNELVKQATVTVTDVAKKGAQYVENAPLIKDFNEEQKKFISENNTKVENKTPWSGYKNEEELKDQILQLSKDKRNFLRAPPAGALFEFDYKQSQPMALALLEVDSSLKDMRFQLVPKVSKEEDFWRNYFYRVSLLKQNAEPIEDEPVAEANPSDDKTNLSAEDDELNLDEEFASEEVGTKSDEIPQWEKELQDELQEYEVVEGEENGEWEKELEDMLGNDPESSPSDSAKPPPSGS</sequence>
<feature type="region of interest" description="Disordered" evidence="1">
    <location>
        <begin position="262"/>
        <end position="287"/>
    </location>
</feature>
<dbReference type="GO" id="GO:0005794">
    <property type="term" value="C:Golgi apparatus"/>
    <property type="evidence" value="ECO:0007669"/>
    <property type="project" value="TreeGrafter"/>
</dbReference>
<dbReference type="GO" id="GO:0038203">
    <property type="term" value="P:TORC2 signaling"/>
    <property type="evidence" value="ECO:0007669"/>
    <property type="project" value="TreeGrafter"/>
</dbReference>
<protein>
    <recommendedName>
        <fullName evidence="2">BSD domain-containing protein</fullName>
    </recommendedName>
</protein>
<feature type="compositionally biased region" description="Basic and acidic residues" evidence="1">
    <location>
        <begin position="76"/>
        <end position="92"/>
    </location>
</feature>
<organism evidence="3">
    <name type="scientific">Oikopleura dioica</name>
    <name type="common">Tunicate</name>
    <dbReference type="NCBI Taxonomy" id="34765"/>
    <lineage>
        <taxon>Eukaryota</taxon>
        <taxon>Metazoa</taxon>
        <taxon>Chordata</taxon>
        <taxon>Tunicata</taxon>
        <taxon>Appendicularia</taxon>
        <taxon>Copelata</taxon>
        <taxon>Oikopleuridae</taxon>
        <taxon>Oikopleura</taxon>
    </lineage>
</organism>
<dbReference type="InterPro" id="IPR051494">
    <property type="entry name" value="BSD_domain-containing"/>
</dbReference>
<dbReference type="SUPFAM" id="SSF140383">
    <property type="entry name" value="BSD domain-like"/>
    <property type="match status" value="1"/>
</dbReference>
<dbReference type="Proteomes" id="UP000011014">
    <property type="component" value="Unassembled WGS sequence"/>
</dbReference>
<dbReference type="SMART" id="SM00751">
    <property type="entry name" value="BSD"/>
    <property type="match status" value="1"/>
</dbReference>
<accession>E4Y878</accession>
<evidence type="ECO:0000259" key="2">
    <source>
        <dbReference type="PROSITE" id="PS50858"/>
    </source>
</evidence>
<feature type="region of interest" description="Disordered" evidence="1">
    <location>
        <begin position="18"/>
        <end position="92"/>
    </location>
</feature>
<dbReference type="InterPro" id="IPR005607">
    <property type="entry name" value="BSD_dom"/>
</dbReference>
<evidence type="ECO:0000313" key="3">
    <source>
        <dbReference type="EMBL" id="CBY31828.1"/>
    </source>
</evidence>
<dbReference type="GO" id="GO:0048172">
    <property type="term" value="P:regulation of short-term neuronal synaptic plasticity"/>
    <property type="evidence" value="ECO:0007669"/>
    <property type="project" value="TreeGrafter"/>
</dbReference>
<dbReference type="PANTHER" id="PTHR16019">
    <property type="entry name" value="SYNAPSE-ASSOCIATED PROTEIN"/>
    <property type="match status" value="1"/>
</dbReference>
<evidence type="ECO:0000256" key="1">
    <source>
        <dbReference type="SAM" id="MobiDB-lite"/>
    </source>
</evidence>
<gene>
    <name evidence="3" type="ORF">GSOID_T00029042001</name>
</gene>
<dbReference type="InterPro" id="IPR035925">
    <property type="entry name" value="BSD_dom_sf"/>
</dbReference>
<dbReference type="EMBL" id="FN654319">
    <property type="protein sequence ID" value="CBY31828.1"/>
    <property type="molecule type" value="Genomic_DNA"/>
</dbReference>
<dbReference type="Pfam" id="PF03909">
    <property type="entry name" value="BSD"/>
    <property type="match status" value="1"/>
</dbReference>
<name>E4Y878_OIKDI</name>